<evidence type="ECO:0000259" key="8">
    <source>
        <dbReference type="PROSITE" id="PS50928"/>
    </source>
</evidence>
<dbReference type="PANTHER" id="PTHR43744:SF6">
    <property type="entry name" value="ABC TRANSPORTER PERMEASE PROTEIN YESQ-RELATED"/>
    <property type="match status" value="1"/>
</dbReference>
<dbReference type="PANTHER" id="PTHR43744">
    <property type="entry name" value="ABC TRANSPORTER PERMEASE PROTEIN MG189-RELATED-RELATED"/>
    <property type="match status" value="1"/>
</dbReference>
<feature type="transmembrane region" description="Helical" evidence="7">
    <location>
        <begin position="182"/>
        <end position="208"/>
    </location>
</feature>
<comment type="similarity">
    <text evidence="7">Belongs to the binding-protein-dependent transport system permease family.</text>
</comment>
<keyword evidence="4 7" id="KW-0812">Transmembrane</keyword>
<comment type="subcellular location">
    <subcellularLocation>
        <location evidence="1 7">Cell membrane</location>
        <topology evidence="1 7">Multi-pass membrane protein</topology>
    </subcellularLocation>
</comment>
<dbReference type="Gene3D" id="1.10.3720.10">
    <property type="entry name" value="MetI-like"/>
    <property type="match status" value="1"/>
</dbReference>
<evidence type="ECO:0000256" key="3">
    <source>
        <dbReference type="ARBA" id="ARBA00022475"/>
    </source>
</evidence>
<feature type="transmembrane region" description="Helical" evidence="7">
    <location>
        <begin position="241"/>
        <end position="264"/>
    </location>
</feature>
<dbReference type="GO" id="GO:0055085">
    <property type="term" value="P:transmembrane transport"/>
    <property type="evidence" value="ECO:0007669"/>
    <property type="project" value="InterPro"/>
</dbReference>
<feature type="transmembrane region" description="Helical" evidence="7">
    <location>
        <begin position="139"/>
        <end position="161"/>
    </location>
</feature>
<reference evidence="9 10" key="1">
    <citation type="submission" date="2016-10" db="EMBL/GenBank/DDBJ databases">
        <authorList>
            <person name="de Groot N.N."/>
        </authorList>
    </citation>
    <scope>NUCLEOTIDE SEQUENCE [LARGE SCALE GENOMIC DNA]</scope>
    <source>
        <strain evidence="9 10">ATCC 51327</strain>
    </source>
</reference>
<sequence length="280" mass="32265">MKNRKLYFKYIFLILFTIFMLYPMFWLFFSSVKPNNEIFTGIRLIPKGTWQWENYINGWSALPQHTFGTFFKNSFFVVILVVIGTIFSTTMAGYAFARLNFPFKKILFAILLGTLMLPQQVLMIPRYVLFSRFGWINSYLPLVVPAIAAQFAGGFFIYLMVQFIRGIPREIDEAARIDGCGYFAIFWYVILPNTKPAIFSVGLFAFMWSWNDFLNQLLYINDVGKFTVPLGLRLFLDNTAAVSWGSLFAMSLLALLPSITLFFFAQRYFVEGIATTGVKG</sequence>
<proteinExistence type="inferred from homology"/>
<gene>
    <name evidence="9" type="ORF">SAMN02983006_01884</name>
</gene>
<dbReference type="AlphaFoldDB" id="A0A1I4K1S8"/>
<dbReference type="InterPro" id="IPR000515">
    <property type="entry name" value="MetI-like"/>
</dbReference>
<dbReference type="PROSITE" id="PS50928">
    <property type="entry name" value="ABC_TM1"/>
    <property type="match status" value="1"/>
</dbReference>
<dbReference type="OrthoDB" id="9793448at2"/>
<evidence type="ECO:0000256" key="1">
    <source>
        <dbReference type="ARBA" id="ARBA00004651"/>
    </source>
</evidence>
<protein>
    <submittedName>
        <fullName evidence="9">Multiple sugar transport system permease protein</fullName>
    </submittedName>
</protein>
<evidence type="ECO:0000256" key="4">
    <source>
        <dbReference type="ARBA" id="ARBA00022692"/>
    </source>
</evidence>
<feature type="transmembrane region" description="Helical" evidence="7">
    <location>
        <begin position="106"/>
        <end position="127"/>
    </location>
</feature>
<evidence type="ECO:0000256" key="6">
    <source>
        <dbReference type="ARBA" id="ARBA00023136"/>
    </source>
</evidence>
<evidence type="ECO:0000256" key="2">
    <source>
        <dbReference type="ARBA" id="ARBA00022448"/>
    </source>
</evidence>
<dbReference type="RefSeq" id="WP_089861963.1">
    <property type="nucleotide sequence ID" value="NZ_FOTI01000027.1"/>
</dbReference>
<dbReference type="InterPro" id="IPR035906">
    <property type="entry name" value="MetI-like_sf"/>
</dbReference>
<keyword evidence="3" id="KW-1003">Cell membrane</keyword>
<keyword evidence="10" id="KW-1185">Reference proteome</keyword>
<evidence type="ECO:0000313" key="10">
    <source>
        <dbReference type="Proteomes" id="UP000199006"/>
    </source>
</evidence>
<organism evidence="9 10">
    <name type="scientific">Halanaerobium salsuginis</name>
    <dbReference type="NCBI Taxonomy" id="29563"/>
    <lineage>
        <taxon>Bacteria</taxon>
        <taxon>Bacillati</taxon>
        <taxon>Bacillota</taxon>
        <taxon>Clostridia</taxon>
        <taxon>Halanaerobiales</taxon>
        <taxon>Halanaerobiaceae</taxon>
        <taxon>Halanaerobium</taxon>
    </lineage>
</organism>
<dbReference type="EMBL" id="FOTI01000027">
    <property type="protein sequence ID" value="SFL72718.1"/>
    <property type="molecule type" value="Genomic_DNA"/>
</dbReference>
<dbReference type="STRING" id="29563.SAMN02983006_01884"/>
<keyword evidence="5 7" id="KW-1133">Transmembrane helix</keyword>
<dbReference type="SUPFAM" id="SSF161098">
    <property type="entry name" value="MetI-like"/>
    <property type="match status" value="1"/>
</dbReference>
<dbReference type="GO" id="GO:0005886">
    <property type="term" value="C:plasma membrane"/>
    <property type="evidence" value="ECO:0007669"/>
    <property type="project" value="UniProtKB-SubCell"/>
</dbReference>
<name>A0A1I4K1S8_9FIRM</name>
<feature type="transmembrane region" description="Helical" evidence="7">
    <location>
        <begin position="75"/>
        <end position="97"/>
    </location>
</feature>
<keyword evidence="6 7" id="KW-0472">Membrane</keyword>
<evidence type="ECO:0000256" key="7">
    <source>
        <dbReference type="RuleBase" id="RU363032"/>
    </source>
</evidence>
<evidence type="ECO:0000256" key="5">
    <source>
        <dbReference type="ARBA" id="ARBA00022989"/>
    </source>
</evidence>
<evidence type="ECO:0000313" key="9">
    <source>
        <dbReference type="EMBL" id="SFL72718.1"/>
    </source>
</evidence>
<accession>A0A1I4K1S8</accession>
<keyword evidence="9" id="KW-0762">Sugar transport</keyword>
<dbReference type="CDD" id="cd06261">
    <property type="entry name" value="TM_PBP2"/>
    <property type="match status" value="1"/>
</dbReference>
<feature type="transmembrane region" description="Helical" evidence="7">
    <location>
        <begin position="7"/>
        <end position="29"/>
    </location>
</feature>
<keyword evidence="2 7" id="KW-0813">Transport</keyword>
<dbReference type="Proteomes" id="UP000199006">
    <property type="component" value="Unassembled WGS sequence"/>
</dbReference>
<feature type="domain" description="ABC transmembrane type-1" evidence="8">
    <location>
        <begin position="71"/>
        <end position="265"/>
    </location>
</feature>
<dbReference type="Pfam" id="PF00528">
    <property type="entry name" value="BPD_transp_1"/>
    <property type="match status" value="1"/>
</dbReference>